<dbReference type="OrthoDB" id="1431247at2759"/>
<reference evidence="6 7" key="1">
    <citation type="submission" date="2016-03" db="EMBL/GenBank/DDBJ databases">
        <title>Choanephora cucurbitarum.</title>
        <authorList>
            <person name="Min B."/>
            <person name="Park H."/>
            <person name="Park J.-H."/>
            <person name="Shin H.-D."/>
            <person name="Choi I.-G."/>
        </authorList>
    </citation>
    <scope>NUCLEOTIDE SEQUENCE [LARGE SCALE GENOMIC DNA]</scope>
    <source>
        <strain evidence="6 7">KUS-F28377</strain>
    </source>
</reference>
<dbReference type="Pfam" id="PF00011">
    <property type="entry name" value="HSP20"/>
    <property type="match status" value="2"/>
</dbReference>
<comment type="caution">
    <text evidence="6">The sequence shown here is derived from an EMBL/GenBank/DDBJ whole genome shotgun (WGS) entry which is preliminary data.</text>
</comment>
<keyword evidence="1 6" id="KW-0346">Stress response</keyword>
<feature type="domain" description="SHSP" evidence="5">
    <location>
        <begin position="46"/>
        <end position="188"/>
    </location>
</feature>
<dbReference type="PROSITE" id="PS01031">
    <property type="entry name" value="SHSP"/>
    <property type="match status" value="1"/>
</dbReference>
<dbReference type="Gene3D" id="2.60.40.790">
    <property type="match status" value="1"/>
</dbReference>
<dbReference type="EMBL" id="LUGH01000166">
    <property type="protein sequence ID" value="OBZ88228.1"/>
    <property type="molecule type" value="Genomic_DNA"/>
</dbReference>
<evidence type="ECO:0000256" key="3">
    <source>
        <dbReference type="RuleBase" id="RU003616"/>
    </source>
</evidence>
<feature type="region of interest" description="Disordered" evidence="4">
    <location>
        <begin position="94"/>
        <end position="132"/>
    </location>
</feature>
<organism evidence="6 7">
    <name type="scientific">Choanephora cucurbitarum</name>
    <dbReference type="NCBI Taxonomy" id="101091"/>
    <lineage>
        <taxon>Eukaryota</taxon>
        <taxon>Fungi</taxon>
        <taxon>Fungi incertae sedis</taxon>
        <taxon>Mucoromycota</taxon>
        <taxon>Mucoromycotina</taxon>
        <taxon>Mucoromycetes</taxon>
        <taxon>Mucorales</taxon>
        <taxon>Mucorineae</taxon>
        <taxon>Choanephoraceae</taxon>
        <taxon>Choanephoroideae</taxon>
        <taxon>Choanephora</taxon>
    </lineage>
</organism>
<dbReference type="FunCoup" id="A0A1C7NGT5">
    <property type="interactions" value="189"/>
</dbReference>
<evidence type="ECO:0000313" key="7">
    <source>
        <dbReference type="Proteomes" id="UP000093000"/>
    </source>
</evidence>
<dbReference type="AlphaFoldDB" id="A0A1C7NGT5"/>
<accession>A0A1C7NGT5</accession>
<evidence type="ECO:0000256" key="1">
    <source>
        <dbReference type="ARBA" id="ARBA00023016"/>
    </source>
</evidence>
<name>A0A1C7NGT5_9FUNG</name>
<sequence>MAVSHRLFSDALRDIQNAMAVFDQPFFSNPLLNEGFASNFGKLTRQSDSFVYSPATDVVEKPDAYELHAEIPGYEKKDIKIEVNDGRTLVLTGSKQKQTDQKAEFEKKQEENGSQEQQVIREPEEKGTQAAANSKWWINERIGGSFSRSFTFPDQIDIEQVKASYENGVLKVIIPKVANRQSRLVDID</sequence>
<keyword evidence="7" id="KW-1185">Reference proteome</keyword>
<dbReference type="Proteomes" id="UP000093000">
    <property type="component" value="Unassembled WGS sequence"/>
</dbReference>
<evidence type="ECO:0000259" key="5">
    <source>
        <dbReference type="PROSITE" id="PS01031"/>
    </source>
</evidence>
<feature type="compositionally biased region" description="Basic and acidic residues" evidence="4">
    <location>
        <begin position="97"/>
        <end position="111"/>
    </location>
</feature>
<dbReference type="PANTHER" id="PTHR11527">
    <property type="entry name" value="HEAT-SHOCK PROTEIN 20 FAMILY MEMBER"/>
    <property type="match status" value="1"/>
</dbReference>
<dbReference type="SUPFAM" id="SSF49764">
    <property type="entry name" value="HSP20-like chaperones"/>
    <property type="match status" value="1"/>
</dbReference>
<dbReference type="InterPro" id="IPR008978">
    <property type="entry name" value="HSP20-like_chaperone"/>
</dbReference>
<gene>
    <name evidence="6" type="primary">hsp30_2</name>
    <name evidence="6" type="ORF">A0J61_03725</name>
</gene>
<proteinExistence type="inferred from homology"/>
<dbReference type="STRING" id="101091.A0A1C7NGT5"/>
<dbReference type="InterPro" id="IPR031107">
    <property type="entry name" value="Small_HSP"/>
</dbReference>
<evidence type="ECO:0000256" key="2">
    <source>
        <dbReference type="PROSITE-ProRule" id="PRU00285"/>
    </source>
</evidence>
<dbReference type="InterPro" id="IPR002068">
    <property type="entry name" value="A-crystallin/Hsp20_dom"/>
</dbReference>
<comment type="similarity">
    <text evidence="2 3">Belongs to the small heat shock protein (HSP20) family.</text>
</comment>
<dbReference type="CDD" id="cd06464">
    <property type="entry name" value="ACD_sHsps-like"/>
    <property type="match status" value="1"/>
</dbReference>
<protein>
    <submittedName>
        <fullName evidence="6">Heat shock protein</fullName>
    </submittedName>
</protein>
<evidence type="ECO:0000313" key="6">
    <source>
        <dbReference type="EMBL" id="OBZ88228.1"/>
    </source>
</evidence>
<dbReference type="InParanoid" id="A0A1C7NGT5"/>
<evidence type="ECO:0000256" key="4">
    <source>
        <dbReference type="SAM" id="MobiDB-lite"/>
    </source>
</evidence>